<sequence>MTNCLCLLPYGTDGVGDDISNIKDLYSGQYSDFIQFRQMVILRFCTSGLTANYTPPKRISADHVNAADFLQSPSEISRRPRRTGYIEHSWNFYHTKSVILWPQRFNFEALALETTRL</sequence>
<reference evidence="1" key="1">
    <citation type="submission" date="2009-02" db="EMBL/GenBank/DDBJ databases">
        <title>The Genome Sequence of Ajellomyces capsulatus strain G186AR.</title>
        <authorList>
            <consortium name="The Broad Institute Genome Sequencing Platform"/>
            <person name="Champion M."/>
            <person name="Cuomo C."/>
            <person name="Ma L.-J."/>
            <person name="Henn M.R."/>
            <person name="Sil A."/>
            <person name="Goldman B."/>
            <person name="Young S.K."/>
            <person name="Kodira C.D."/>
            <person name="Zeng Q."/>
            <person name="Koehrsen M."/>
            <person name="Alvarado L."/>
            <person name="Berlin A."/>
            <person name="Borenstein D."/>
            <person name="Chen Z."/>
            <person name="Engels R."/>
            <person name="Freedman E."/>
            <person name="Gellesch M."/>
            <person name="Goldberg J."/>
            <person name="Griggs A."/>
            <person name="Gujja S."/>
            <person name="Heiman D."/>
            <person name="Hepburn T."/>
            <person name="Howarth C."/>
            <person name="Jen D."/>
            <person name="Larson L."/>
            <person name="Lewis B."/>
            <person name="Mehta T."/>
            <person name="Park D."/>
            <person name="Pearson M."/>
            <person name="Roberts A."/>
            <person name="Saif S."/>
            <person name="Shea T."/>
            <person name="Shenoy N."/>
            <person name="Sisk P."/>
            <person name="Stolte C."/>
            <person name="Sykes S."/>
            <person name="Walk T."/>
            <person name="White J."/>
            <person name="Yandava C."/>
            <person name="Klein B."/>
            <person name="McEwen J.G."/>
            <person name="Puccia R."/>
            <person name="Goldman G.H."/>
            <person name="Felipe M.S."/>
            <person name="Nino-Vega G."/>
            <person name="San-Blas G."/>
            <person name="Taylor J."/>
            <person name="Mendoza L."/>
            <person name="Galagan J."/>
            <person name="Nusbaum C."/>
            <person name="Birren B."/>
        </authorList>
    </citation>
    <scope>NUCLEOTIDE SEQUENCE</scope>
    <source>
        <strain evidence="1">G186AR</strain>
    </source>
</reference>
<proteinExistence type="predicted"/>
<dbReference type="HOGENOM" id="CLU_2084176_0_0_1"/>
<dbReference type="RefSeq" id="XP_045284583.1">
    <property type="nucleotide sequence ID" value="XM_045435277.1"/>
</dbReference>
<dbReference type="InParanoid" id="C0NXN6"/>
<accession>C0NXN6</accession>
<protein>
    <submittedName>
        <fullName evidence="1">Uncharacterized protein</fullName>
    </submittedName>
</protein>
<dbReference type="EMBL" id="GG663375">
    <property type="protein sequence ID" value="EEH04102.1"/>
    <property type="molecule type" value="Genomic_DNA"/>
</dbReference>
<gene>
    <name evidence="1" type="ORF">HCBG_08228</name>
</gene>
<dbReference type="GeneID" id="69041244"/>
<evidence type="ECO:0000313" key="2">
    <source>
        <dbReference type="Proteomes" id="UP000001631"/>
    </source>
</evidence>
<keyword evidence="2" id="KW-1185">Reference proteome</keyword>
<evidence type="ECO:0000313" key="1">
    <source>
        <dbReference type="EMBL" id="EEH04102.1"/>
    </source>
</evidence>
<dbReference type="Proteomes" id="UP000001631">
    <property type="component" value="Unassembled WGS sequence"/>
</dbReference>
<name>C0NXN6_AJECG</name>
<dbReference type="AlphaFoldDB" id="C0NXN6"/>
<organism evidence="1 2">
    <name type="scientific">Ajellomyces capsulatus (strain G186AR / H82 / ATCC MYA-2454 / RMSCC 2432)</name>
    <name type="common">Darling's disease fungus</name>
    <name type="synonym">Histoplasma capsulatum</name>
    <dbReference type="NCBI Taxonomy" id="447093"/>
    <lineage>
        <taxon>Eukaryota</taxon>
        <taxon>Fungi</taxon>
        <taxon>Dikarya</taxon>
        <taxon>Ascomycota</taxon>
        <taxon>Pezizomycotina</taxon>
        <taxon>Eurotiomycetes</taxon>
        <taxon>Eurotiomycetidae</taxon>
        <taxon>Onygenales</taxon>
        <taxon>Ajellomycetaceae</taxon>
        <taxon>Histoplasma</taxon>
    </lineage>
</organism>